<accession>A0A7J6PSZ9</accession>
<keyword evidence="3" id="KW-1185">Reference proteome</keyword>
<gene>
    <name evidence="2" type="ORF">FOZ63_001587</name>
</gene>
<evidence type="ECO:0008006" key="4">
    <source>
        <dbReference type="Google" id="ProtNLM"/>
    </source>
</evidence>
<feature type="region of interest" description="Disordered" evidence="1">
    <location>
        <begin position="1"/>
        <end position="103"/>
    </location>
</feature>
<feature type="compositionally biased region" description="Polar residues" evidence="1">
    <location>
        <begin position="242"/>
        <end position="252"/>
    </location>
</feature>
<feature type="compositionally biased region" description="Polar residues" evidence="1">
    <location>
        <begin position="32"/>
        <end position="49"/>
    </location>
</feature>
<evidence type="ECO:0000313" key="3">
    <source>
        <dbReference type="Proteomes" id="UP000553632"/>
    </source>
</evidence>
<dbReference type="EMBL" id="JABANO010038027">
    <property type="protein sequence ID" value="KAF4699238.1"/>
    <property type="molecule type" value="Genomic_DNA"/>
</dbReference>
<reference evidence="2 3" key="1">
    <citation type="submission" date="2020-04" db="EMBL/GenBank/DDBJ databases">
        <title>Perkinsus olseni comparative genomics.</title>
        <authorList>
            <person name="Bogema D.R."/>
        </authorList>
    </citation>
    <scope>NUCLEOTIDE SEQUENCE [LARGE SCALE GENOMIC DNA]</scope>
    <source>
        <strain evidence="2 3">ATCC PRA-207</strain>
    </source>
</reference>
<comment type="caution">
    <text evidence="2">The sequence shown here is derived from an EMBL/GenBank/DDBJ whole genome shotgun (WGS) entry which is preliminary data.</text>
</comment>
<dbReference type="Proteomes" id="UP000553632">
    <property type="component" value="Unassembled WGS sequence"/>
</dbReference>
<protein>
    <recommendedName>
        <fullName evidence="4">CCHC-type domain-containing protein</fullName>
    </recommendedName>
</protein>
<evidence type="ECO:0000256" key="1">
    <source>
        <dbReference type="SAM" id="MobiDB-lite"/>
    </source>
</evidence>
<name>A0A7J6PSZ9_PEROL</name>
<dbReference type="AlphaFoldDB" id="A0A7J6PSZ9"/>
<sequence length="690" mass="74029">MPGGSNTPSSQRSRASSIALSGDDPPARFATPRNSSIAGGSVEGTQESQEPLDFGTQENDREDLMSTQGSTDAVPRQSGVGPATANRHRQQSAAPEGLPALPEGANNKCLAELKELDPTGLGSFERVVSILGKLEDKRLYKQEIIYIEKGLSILSGLYMTSCEALALERQRLIECMQETAALKAQLEAISSALPSVPEAPARPPPNPPGRNRRANPTGGLGHAGTEPRHQAPEQVTAVAVPTSGQASNNGPRGNQRELNGGSAADGSAAWTEVRSRRRNRSGSVRANPNPQAGGAGRRGRATPSRLPPAPAEKRRKSSLRLVLSRKGLVGDNPVGRWPNLEAQVKEELATDFRRLLATEEGMKWRIRGIWSVTFGLALECNDKATFKSILDMGKASDTWLVTPLPGKKAELRFTGVPCPINEDTFRKELSLRNGFRGDYEVVKRSGKQEGWGSVIIRADEATCARFLECTRGTGEVFIGDVRAVVKRHYFCRVCYSCGQRHGPSEACTKEPACTWCGDSSHAISECPRGLQDKTRRCVYCNKVGHGAVQYQLCDAVNGVVREPGAQTRGGVGDGASSEMIASRDNVNRSSSTMMSSSSSSGSSSTTIFTLASANVMRSPEALSALAREAAKSDVLACLVQEPPGRLPSVASGFRDCIHTVKTADRDCIWIEIRTPSGQQLEVCSIYISSE</sequence>
<evidence type="ECO:0000313" key="2">
    <source>
        <dbReference type="EMBL" id="KAF4699238.1"/>
    </source>
</evidence>
<feature type="region of interest" description="Disordered" evidence="1">
    <location>
        <begin position="193"/>
        <end position="318"/>
    </location>
</feature>
<feature type="non-terminal residue" evidence="2">
    <location>
        <position position="1"/>
    </location>
</feature>
<feature type="compositionally biased region" description="Polar residues" evidence="1">
    <location>
        <begin position="1"/>
        <end position="19"/>
    </location>
</feature>
<proteinExistence type="predicted"/>
<organism evidence="2 3">
    <name type="scientific">Perkinsus olseni</name>
    <name type="common">Perkinsus atlanticus</name>
    <dbReference type="NCBI Taxonomy" id="32597"/>
    <lineage>
        <taxon>Eukaryota</taxon>
        <taxon>Sar</taxon>
        <taxon>Alveolata</taxon>
        <taxon>Perkinsozoa</taxon>
        <taxon>Perkinsea</taxon>
        <taxon>Perkinsida</taxon>
        <taxon>Perkinsidae</taxon>
        <taxon>Perkinsus</taxon>
    </lineage>
</organism>